<dbReference type="InterPro" id="IPR034660">
    <property type="entry name" value="DinB/YfiT-like"/>
</dbReference>
<dbReference type="InterPro" id="IPR017517">
    <property type="entry name" value="Maleyloyr_isom"/>
</dbReference>
<comment type="caution">
    <text evidence="3">The sequence shown here is derived from an EMBL/GenBank/DDBJ whole genome shotgun (WGS) entry which is preliminary data.</text>
</comment>
<dbReference type="Gene3D" id="1.20.120.450">
    <property type="entry name" value="dinb family like domain"/>
    <property type="match status" value="1"/>
</dbReference>
<feature type="region of interest" description="Disordered" evidence="1">
    <location>
        <begin position="193"/>
        <end position="227"/>
    </location>
</feature>
<feature type="domain" description="Mycothiol-dependent maleylpyruvate isomerase metal-binding" evidence="2">
    <location>
        <begin position="7"/>
        <end position="98"/>
    </location>
</feature>
<evidence type="ECO:0000313" key="3">
    <source>
        <dbReference type="EMBL" id="NYD37580.1"/>
    </source>
</evidence>
<accession>A0A7Y9DY81</accession>
<evidence type="ECO:0000313" key="4">
    <source>
        <dbReference type="Proteomes" id="UP000535890"/>
    </source>
</evidence>
<reference evidence="3 4" key="1">
    <citation type="submission" date="2020-07" db="EMBL/GenBank/DDBJ databases">
        <title>Sequencing the genomes of 1000 actinobacteria strains.</title>
        <authorList>
            <person name="Klenk H.-P."/>
        </authorList>
    </citation>
    <scope>NUCLEOTIDE SEQUENCE [LARGE SCALE GENOMIC DNA]</scope>
    <source>
        <strain evidence="3 4">DSM 45772</strain>
    </source>
</reference>
<dbReference type="AlphaFoldDB" id="A0A7Y9DY81"/>
<sequence>MSADVYRSGHARVVALVEGLPDDRWERAVPACPDWSVRDLLAHLVGTASDVAARRTAGFAGPEWTATHVRDRAGLDVGSLLAEWESHLAATTEALEERRVPLAVVGDLLVHEGDLVEALGAPQPPWDGWAGTASVLVRQVVKGIRGRETLVVRAGGTEWRSPDDTAEGAVRSVLRVDLYELYRGLSSRRSRPQMRRWDWEGPADPWVDALPVHGPRDDEQPVPPPRV</sequence>
<name>A0A7Y9DY81_9PSEU</name>
<evidence type="ECO:0000256" key="1">
    <source>
        <dbReference type="SAM" id="MobiDB-lite"/>
    </source>
</evidence>
<dbReference type="EMBL" id="JACCBN010000001">
    <property type="protein sequence ID" value="NYD37580.1"/>
    <property type="molecule type" value="Genomic_DNA"/>
</dbReference>
<dbReference type="NCBIfam" id="TIGR03083">
    <property type="entry name" value="maleylpyruvate isomerase family mycothiol-dependent enzyme"/>
    <property type="match status" value="1"/>
</dbReference>
<gene>
    <name evidence="3" type="ORF">BJ983_003682</name>
</gene>
<dbReference type="RefSeq" id="WP_179795139.1">
    <property type="nucleotide sequence ID" value="NZ_BAABHP010000025.1"/>
</dbReference>
<dbReference type="Pfam" id="PF11716">
    <property type="entry name" value="MDMPI_N"/>
    <property type="match status" value="1"/>
</dbReference>
<dbReference type="Proteomes" id="UP000535890">
    <property type="component" value="Unassembled WGS sequence"/>
</dbReference>
<protein>
    <submittedName>
        <fullName evidence="3">Uncharacterized protein (TIGR03083 family)</fullName>
    </submittedName>
</protein>
<keyword evidence="4" id="KW-1185">Reference proteome</keyword>
<dbReference type="GO" id="GO:0046872">
    <property type="term" value="F:metal ion binding"/>
    <property type="evidence" value="ECO:0007669"/>
    <property type="project" value="InterPro"/>
</dbReference>
<proteinExistence type="predicted"/>
<dbReference type="InterPro" id="IPR024344">
    <property type="entry name" value="MDMPI_metal-binding"/>
</dbReference>
<organism evidence="3 4">
    <name type="scientific">Actinomycetospora corticicola</name>
    <dbReference type="NCBI Taxonomy" id="663602"/>
    <lineage>
        <taxon>Bacteria</taxon>
        <taxon>Bacillati</taxon>
        <taxon>Actinomycetota</taxon>
        <taxon>Actinomycetes</taxon>
        <taxon>Pseudonocardiales</taxon>
        <taxon>Pseudonocardiaceae</taxon>
        <taxon>Actinomycetospora</taxon>
    </lineage>
</organism>
<dbReference type="SUPFAM" id="SSF109854">
    <property type="entry name" value="DinB/YfiT-like putative metalloenzymes"/>
    <property type="match status" value="1"/>
</dbReference>
<evidence type="ECO:0000259" key="2">
    <source>
        <dbReference type="Pfam" id="PF11716"/>
    </source>
</evidence>